<dbReference type="Pfam" id="PF03743">
    <property type="entry name" value="TrbI"/>
    <property type="match status" value="1"/>
</dbReference>
<keyword evidence="5" id="KW-0472">Membrane</keyword>
<evidence type="ECO:0000256" key="3">
    <source>
        <dbReference type="ARBA" id="ARBA00022692"/>
    </source>
</evidence>
<dbReference type="EMBL" id="JACIIX010000032">
    <property type="protein sequence ID" value="MBB6212513.1"/>
    <property type="molecule type" value="Genomic_DNA"/>
</dbReference>
<dbReference type="Gene3D" id="2.40.128.260">
    <property type="entry name" value="Type IV secretion system, VirB10/TraB/TrbI"/>
    <property type="match status" value="1"/>
</dbReference>
<evidence type="ECO:0000256" key="5">
    <source>
        <dbReference type="ARBA" id="ARBA00023136"/>
    </source>
</evidence>
<name>A0A7W9ZJ93_NOVIT</name>
<dbReference type="InterPro" id="IPR042217">
    <property type="entry name" value="T4SS_VirB10/TrbI"/>
</dbReference>
<evidence type="ECO:0000256" key="6">
    <source>
        <dbReference type="SAM" id="MobiDB-lite"/>
    </source>
</evidence>
<feature type="compositionally biased region" description="Pro residues" evidence="6">
    <location>
        <begin position="66"/>
        <end position="90"/>
    </location>
</feature>
<evidence type="ECO:0000256" key="4">
    <source>
        <dbReference type="ARBA" id="ARBA00022989"/>
    </source>
</evidence>
<dbReference type="Proteomes" id="UP000544872">
    <property type="component" value="Unassembled WGS sequence"/>
</dbReference>
<organism evidence="7 8">
    <name type="scientific">Novispirillum itersonii</name>
    <name type="common">Aquaspirillum itersonii</name>
    <dbReference type="NCBI Taxonomy" id="189"/>
    <lineage>
        <taxon>Bacteria</taxon>
        <taxon>Pseudomonadati</taxon>
        <taxon>Pseudomonadota</taxon>
        <taxon>Alphaproteobacteria</taxon>
        <taxon>Rhodospirillales</taxon>
        <taxon>Novispirillaceae</taxon>
        <taxon>Novispirillum</taxon>
    </lineage>
</organism>
<proteinExistence type="inferred from homology"/>
<accession>A0A7W9ZJ93</accession>
<comment type="subcellular location">
    <subcellularLocation>
        <location evidence="1">Membrane</location>
        <topology evidence="1">Single-pass membrane protein</topology>
    </subcellularLocation>
</comment>
<feature type="region of interest" description="Disordered" evidence="6">
    <location>
        <begin position="128"/>
        <end position="162"/>
    </location>
</feature>
<sequence>MSLVCDIALAVGLTIAGHCVEATPPVPPEAMPQDDPKAWALPVVPPAPPPAPPVFPPVVIREAAPVSPPAPAPQPEPPPAPPPPPPPAPDPVAEAIKAIWSRQGSDAMQLASAPASLPAGGLLGPMSVPAGGLTPDPGADLGPLTPRKPAEYQSERSVSSQPVDNTRIITADRYIAGIIETSINSQIGGDQTGTVVIQTARDVFGYHGRKLLLPKGTRLICDYQAPEDIGSSRIALACKRALIAGHRAEIRGLDSLLIDQQGRAGTSGEVDNRFWERYGTAFALTGISTAVRYATTVTQTTDKQNASAATQSRDAGAQELSTRLGEISAKVLEQTMDLKPIITVPQGTRIHIRPDKDWYIAFPEAS</sequence>
<gene>
    <name evidence="7" type="ORF">FHS48_003969</name>
</gene>
<evidence type="ECO:0000313" key="8">
    <source>
        <dbReference type="Proteomes" id="UP000544872"/>
    </source>
</evidence>
<evidence type="ECO:0000256" key="1">
    <source>
        <dbReference type="ARBA" id="ARBA00004167"/>
    </source>
</evidence>
<comment type="caution">
    <text evidence="7">The sequence shown here is derived from an EMBL/GenBank/DDBJ whole genome shotgun (WGS) entry which is preliminary data.</text>
</comment>
<protein>
    <submittedName>
        <fullName evidence="7">Type IV secretion system protein VirB10</fullName>
    </submittedName>
</protein>
<dbReference type="RefSeq" id="WP_184266678.1">
    <property type="nucleotide sequence ID" value="NZ_JACIIX010000032.1"/>
</dbReference>
<comment type="similarity">
    <text evidence="2">Belongs to the TrbI/VirB10 family.</text>
</comment>
<evidence type="ECO:0000313" key="7">
    <source>
        <dbReference type="EMBL" id="MBB6212513.1"/>
    </source>
</evidence>
<evidence type="ECO:0000256" key="2">
    <source>
        <dbReference type="ARBA" id="ARBA00010265"/>
    </source>
</evidence>
<dbReference type="GO" id="GO:0016020">
    <property type="term" value="C:membrane"/>
    <property type="evidence" value="ECO:0007669"/>
    <property type="project" value="UniProtKB-SubCell"/>
</dbReference>
<feature type="region of interest" description="Disordered" evidence="6">
    <location>
        <begin position="65"/>
        <end position="92"/>
    </location>
</feature>
<keyword evidence="8" id="KW-1185">Reference proteome</keyword>
<reference evidence="7 8" key="1">
    <citation type="submission" date="2020-08" db="EMBL/GenBank/DDBJ databases">
        <title>Genomic Encyclopedia of Type Strains, Phase IV (KMG-IV): sequencing the most valuable type-strain genomes for metagenomic binning, comparative biology and taxonomic classification.</title>
        <authorList>
            <person name="Goeker M."/>
        </authorList>
    </citation>
    <scope>NUCLEOTIDE SEQUENCE [LARGE SCALE GENOMIC DNA]</scope>
    <source>
        <strain evidence="7 8">DSM 11590</strain>
    </source>
</reference>
<keyword evidence="3" id="KW-0812">Transmembrane</keyword>
<dbReference type="AlphaFoldDB" id="A0A7W9ZJ93"/>
<keyword evidence="4" id="KW-1133">Transmembrane helix</keyword>
<dbReference type="InterPro" id="IPR005498">
    <property type="entry name" value="T4SS_VirB10/TraB/TrbI"/>
</dbReference>
<dbReference type="CDD" id="cd16429">
    <property type="entry name" value="VirB10"/>
    <property type="match status" value="1"/>
</dbReference>